<protein>
    <recommendedName>
        <fullName evidence="3">Glycosyltransferase family 2 protein</fullName>
    </recommendedName>
</protein>
<sequence length="226" mass="25227">MLTLLTATGARPAAWALCERWMARQDYSGPVRWIIVDDGADPQPVTFRRDGWQLVLVRPSPHWAPGQNTQARNLLKGLAAVAPEERLVIIEDDDWYAPDWLTTIAAELEHAELVGEHRARYYNVAQRRGRQLANTGHASLCSTAMRGAALRDFADACRSRPKFIDLELWRRPRGRRLFGGHRVVGIKGLPGRGGIGMGHDPDFNGEADPCGALLRNWVGQDAEVYL</sequence>
<dbReference type="SUPFAM" id="SSF53448">
    <property type="entry name" value="Nucleotide-diphospho-sugar transferases"/>
    <property type="match status" value="1"/>
</dbReference>
<dbReference type="RefSeq" id="WP_088497101.1">
    <property type="nucleotide sequence ID" value="NZ_NIVX01000076.1"/>
</dbReference>
<evidence type="ECO:0000313" key="2">
    <source>
        <dbReference type="Proteomes" id="UP000197090"/>
    </source>
</evidence>
<dbReference type="AlphaFoldDB" id="A0A246I5K5"/>
<dbReference type="Proteomes" id="UP000197090">
    <property type="component" value="Unassembled WGS sequence"/>
</dbReference>
<dbReference type="CDD" id="cd00761">
    <property type="entry name" value="Glyco_tranf_GTA_type"/>
    <property type="match status" value="1"/>
</dbReference>
<reference evidence="1 2" key="1">
    <citation type="submission" date="2017-06" db="EMBL/GenBank/DDBJ databases">
        <authorList>
            <person name="Kim H.J."/>
            <person name="Triplett B.A."/>
        </authorList>
    </citation>
    <scope>NUCLEOTIDE SEQUENCE [LARGE SCALE GENOMIC DNA]</scope>
    <source>
        <strain evidence="1 2">594</strain>
    </source>
</reference>
<evidence type="ECO:0008006" key="3">
    <source>
        <dbReference type="Google" id="ProtNLM"/>
    </source>
</evidence>
<comment type="caution">
    <text evidence="1">The sequence shown here is derived from an EMBL/GenBank/DDBJ whole genome shotgun (WGS) entry which is preliminary data.</text>
</comment>
<name>A0A246I5K5_STEMA</name>
<accession>A0A246I5K5</accession>
<proteinExistence type="predicted"/>
<gene>
    <name evidence="1" type="ORF">CEE63_11535</name>
</gene>
<dbReference type="InterPro" id="IPR029044">
    <property type="entry name" value="Nucleotide-diphossugar_trans"/>
</dbReference>
<dbReference type="EMBL" id="NIVX01000076">
    <property type="protein sequence ID" value="OWQ73780.1"/>
    <property type="molecule type" value="Genomic_DNA"/>
</dbReference>
<evidence type="ECO:0000313" key="1">
    <source>
        <dbReference type="EMBL" id="OWQ73780.1"/>
    </source>
</evidence>
<organism evidence="1 2">
    <name type="scientific">Stenotrophomonas maltophilia</name>
    <name type="common">Pseudomonas maltophilia</name>
    <name type="synonym">Xanthomonas maltophilia</name>
    <dbReference type="NCBI Taxonomy" id="40324"/>
    <lineage>
        <taxon>Bacteria</taxon>
        <taxon>Pseudomonadati</taxon>
        <taxon>Pseudomonadota</taxon>
        <taxon>Gammaproteobacteria</taxon>
        <taxon>Lysobacterales</taxon>
        <taxon>Lysobacteraceae</taxon>
        <taxon>Stenotrophomonas</taxon>
        <taxon>Stenotrophomonas maltophilia group</taxon>
    </lineage>
</organism>